<dbReference type="InterPro" id="IPR052698">
    <property type="entry name" value="MoCofactor_Util/Proc"/>
</dbReference>
<dbReference type="Pfam" id="PF13478">
    <property type="entry name" value="XdhC_C"/>
    <property type="match status" value="1"/>
</dbReference>
<protein>
    <submittedName>
        <fullName evidence="3">XdhC family protein</fullName>
    </submittedName>
</protein>
<reference evidence="3 4" key="1">
    <citation type="submission" date="2020-04" db="EMBL/GenBank/DDBJ databases">
        <title>Flammeovirga sp. SR4, a novel species isolated from seawater.</title>
        <authorList>
            <person name="Wang X."/>
        </authorList>
    </citation>
    <scope>NUCLEOTIDE SEQUENCE [LARGE SCALE GENOMIC DNA]</scope>
    <source>
        <strain evidence="3 4">SR4</strain>
    </source>
</reference>
<dbReference type="InterPro" id="IPR003777">
    <property type="entry name" value="XdhC_CoxI"/>
</dbReference>
<evidence type="ECO:0000259" key="2">
    <source>
        <dbReference type="Pfam" id="PF13478"/>
    </source>
</evidence>
<feature type="domain" description="XdhC- CoxI" evidence="1">
    <location>
        <begin position="18"/>
        <end position="82"/>
    </location>
</feature>
<sequence>MLHELKDIVYTSYQAQLQQIKCVLVSVVALNGSSYRKPGVRMLLLENGKMIGAVSGGCVENEIKKQAKTVFETSQAKMMEYDGRFRLGCEGVLQILIEPFYVDKKSLMDFNLILQKRLSLHTVSYYSNENHLEGKSYTQFSTDLGATFSPTFVINPEDYQQFSQTLSPEFQLYIFGTEHDSKTLCQYASITGWNVTIIDSVHGQHDVSDFPGAQELIRLNEDEIEKLSTDQQTAIVIMTHSFVKDLKYLLKLSTKPFAYLGVLGAKRRKEKLINQLFEYLPTIDVEFVDKIHSPCGLDIGAITPQEISISIMAEILAVCRNKQPMSISTKIPAHV</sequence>
<proteinExistence type="predicted"/>
<gene>
    <name evidence="3" type="ORF">HGP29_01345</name>
</gene>
<dbReference type="Pfam" id="PF02625">
    <property type="entry name" value="XdhC_CoxI"/>
    <property type="match status" value="1"/>
</dbReference>
<name>A0A7X8XU22_9BACT</name>
<comment type="caution">
    <text evidence="3">The sequence shown here is derived from an EMBL/GenBank/DDBJ whole genome shotgun (WGS) entry which is preliminary data.</text>
</comment>
<evidence type="ECO:0000259" key="1">
    <source>
        <dbReference type="Pfam" id="PF02625"/>
    </source>
</evidence>
<dbReference type="RefSeq" id="WP_168880509.1">
    <property type="nucleotide sequence ID" value="NZ_JABAIL010000001.1"/>
</dbReference>
<feature type="domain" description="XdhC Rossmann" evidence="2">
    <location>
        <begin position="172"/>
        <end position="315"/>
    </location>
</feature>
<dbReference type="Gene3D" id="3.40.50.720">
    <property type="entry name" value="NAD(P)-binding Rossmann-like Domain"/>
    <property type="match status" value="1"/>
</dbReference>
<dbReference type="Proteomes" id="UP000585050">
    <property type="component" value="Unassembled WGS sequence"/>
</dbReference>
<accession>A0A7X8XU22</accession>
<organism evidence="3 4">
    <name type="scientific">Flammeovirga agarivorans</name>
    <dbReference type="NCBI Taxonomy" id="2726742"/>
    <lineage>
        <taxon>Bacteria</taxon>
        <taxon>Pseudomonadati</taxon>
        <taxon>Bacteroidota</taxon>
        <taxon>Cytophagia</taxon>
        <taxon>Cytophagales</taxon>
        <taxon>Flammeovirgaceae</taxon>
        <taxon>Flammeovirga</taxon>
    </lineage>
</organism>
<evidence type="ECO:0000313" key="3">
    <source>
        <dbReference type="EMBL" id="NLR89824.1"/>
    </source>
</evidence>
<dbReference type="EMBL" id="JABAIL010000001">
    <property type="protein sequence ID" value="NLR89824.1"/>
    <property type="molecule type" value="Genomic_DNA"/>
</dbReference>
<dbReference type="InterPro" id="IPR027051">
    <property type="entry name" value="XdhC_Rossmann_dom"/>
</dbReference>
<keyword evidence="4" id="KW-1185">Reference proteome</keyword>
<dbReference type="PANTHER" id="PTHR30388">
    <property type="entry name" value="ALDEHYDE OXIDOREDUCTASE MOLYBDENUM COFACTOR ASSEMBLY PROTEIN"/>
    <property type="match status" value="1"/>
</dbReference>
<dbReference type="PANTHER" id="PTHR30388:SF6">
    <property type="entry name" value="XANTHINE DEHYDROGENASE SUBUNIT A-RELATED"/>
    <property type="match status" value="1"/>
</dbReference>
<evidence type="ECO:0000313" key="4">
    <source>
        <dbReference type="Proteomes" id="UP000585050"/>
    </source>
</evidence>
<dbReference type="AlphaFoldDB" id="A0A7X8XU22"/>